<evidence type="ECO:0000313" key="4">
    <source>
        <dbReference type="Proteomes" id="UP001212997"/>
    </source>
</evidence>
<feature type="coiled-coil region" evidence="1">
    <location>
        <begin position="698"/>
        <end position="891"/>
    </location>
</feature>
<dbReference type="PANTHER" id="PTHR19327">
    <property type="entry name" value="GOLGIN"/>
    <property type="match status" value="1"/>
</dbReference>
<feature type="compositionally biased region" description="Acidic residues" evidence="2">
    <location>
        <begin position="327"/>
        <end position="338"/>
    </location>
</feature>
<organism evidence="3 4">
    <name type="scientific">Meripilus lineatus</name>
    <dbReference type="NCBI Taxonomy" id="2056292"/>
    <lineage>
        <taxon>Eukaryota</taxon>
        <taxon>Fungi</taxon>
        <taxon>Dikarya</taxon>
        <taxon>Basidiomycota</taxon>
        <taxon>Agaricomycotina</taxon>
        <taxon>Agaricomycetes</taxon>
        <taxon>Polyporales</taxon>
        <taxon>Meripilaceae</taxon>
        <taxon>Meripilus</taxon>
    </lineage>
</organism>
<feature type="compositionally biased region" description="Low complexity" evidence="2">
    <location>
        <begin position="912"/>
        <end position="922"/>
    </location>
</feature>
<name>A0AAD5V092_9APHY</name>
<dbReference type="Proteomes" id="UP001212997">
    <property type="component" value="Unassembled WGS sequence"/>
</dbReference>
<evidence type="ECO:0000256" key="2">
    <source>
        <dbReference type="SAM" id="MobiDB-lite"/>
    </source>
</evidence>
<comment type="caution">
    <text evidence="3">The sequence shown here is derived from an EMBL/GenBank/DDBJ whole genome shotgun (WGS) entry which is preliminary data.</text>
</comment>
<feature type="region of interest" description="Disordered" evidence="2">
    <location>
        <begin position="898"/>
        <end position="947"/>
    </location>
</feature>
<gene>
    <name evidence="3" type="ORF">NLI96_g8042</name>
</gene>
<feature type="compositionally biased region" description="Polar residues" evidence="2">
    <location>
        <begin position="11"/>
        <end position="22"/>
    </location>
</feature>
<feature type="compositionally biased region" description="Polar residues" evidence="2">
    <location>
        <begin position="187"/>
        <end position="212"/>
    </location>
</feature>
<evidence type="ECO:0000313" key="3">
    <source>
        <dbReference type="EMBL" id="KAJ3480873.1"/>
    </source>
</evidence>
<feature type="compositionally biased region" description="Acidic residues" evidence="2">
    <location>
        <begin position="246"/>
        <end position="259"/>
    </location>
</feature>
<feature type="region of interest" description="Disordered" evidence="2">
    <location>
        <begin position="493"/>
        <end position="532"/>
    </location>
</feature>
<feature type="compositionally biased region" description="Low complexity" evidence="2">
    <location>
        <begin position="114"/>
        <end position="131"/>
    </location>
</feature>
<feature type="compositionally biased region" description="Basic and acidic residues" evidence="2">
    <location>
        <begin position="505"/>
        <end position="532"/>
    </location>
</feature>
<keyword evidence="1" id="KW-0175">Coiled coil</keyword>
<dbReference type="AlphaFoldDB" id="A0AAD5V092"/>
<accession>A0AAD5V092</accession>
<reference evidence="3" key="1">
    <citation type="submission" date="2022-07" db="EMBL/GenBank/DDBJ databases">
        <title>Genome Sequence of Physisporinus lineatus.</title>
        <authorList>
            <person name="Buettner E."/>
        </authorList>
    </citation>
    <scope>NUCLEOTIDE SEQUENCE</scope>
    <source>
        <strain evidence="3">VT162</strain>
    </source>
</reference>
<feature type="compositionally biased region" description="Polar residues" evidence="2">
    <location>
        <begin position="86"/>
        <end position="103"/>
    </location>
</feature>
<feature type="region of interest" description="Disordered" evidence="2">
    <location>
        <begin position="1"/>
        <end position="378"/>
    </location>
</feature>
<dbReference type="PANTHER" id="PTHR19327:SF0">
    <property type="entry name" value="GOLGIN SUBFAMILY A MEMBER 4"/>
    <property type="match status" value="1"/>
</dbReference>
<dbReference type="EMBL" id="JANAWD010000351">
    <property type="protein sequence ID" value="KAJ3480873.1"/>
    <property type="molecule type" value="Genomic_DNA"/>
</dbReference>
<sequence length="947" mass="105345">MFSGWRHAVESLSQHSPKQSQDSTRESRSSLDGRGQPADPALNNIRKTLVSQRPGSPARANSVSGGRRVTLEDRLKAKFTIGEASAANSPNPSTKPSRSTTPVSDHPLSPSPPADSTAPSATTTEETTTSPGPDPQYEGEKDDPYSPASTPLPPSPNLLPLMDSKLPLELISPLPLSPQSDAGSFPFGSQKSSRLVTDITSEVNGETETPKPTSDADSKVDEVTLPSESQPQEEVEEVSEPALPEASEDEDVVDSEPSDPVDPPSPTKENSHELDPTLDSPPSAPSEEPRPPSPVELVPDAITPPTLAEPEPEKSDSTPEPETPGAPEDEEISEESQEDVAPPAVEPLGEVVCQAEALSSPLSEDPPATPSKLPEPDIEGLQKRLKLVEQRFADVSTSFKRLQQEKTAADRVLKEYTPLETWQDADAMRDYFQNMNLKIEMSQDEIKRLTGKLTRQEERIEELRDIHKLESKSQSDQIEKLRLQIDESEALLKASQSSSLQTEEELSKRQAEIERLHMEVEKAKSTSKDEEEKRAKAIALLKTVRQKLVKAERERDDTVKEVQALRDKDREERDKESMEKARLLSEIDKINAERDVAIAGLKSQLEKEILNLRDRHDKELSAMKGQFELEAVTTKAASMKEMDAKNSRISILERSVQSLTNEKNDLFDQLQLRQAELESSQSHQESLESQTTELQFQVREAMDRIALLNDELADARRDQELKLQGSGPSPEEVTRIISASEAKYEARISDLRRQLTAAERERDEGETEWSRKLSAKVREIEALKGLVSASTKNREEEEGNINNLKEEIEKLCEEIRKNQNVISDMRAHANKLAEAEHNSQATIAETNARLEALQQQIEEGRGREAQLKMNNKTLREELRKVQASATLLERQRNPGVGYWAARSESTTDLRSPRSSISEAPSPSASPNPQFPTCNTKIRRRNKLRVSP</sequence>
<proteinExistence type="predicted"/>
<evidence type="ECO:0000256" key="1">
    <source>
        <dbReference type="SAM" id="Coils"/>
    </source>
</evidence>
<protein>
    <submittedName>
        <fullName evidence="3">Uncharacterized protein</fullName>
    </submittedName>
</protein>
<feature type="compositionally biased region" description="Polar residues" evidence="2">
    <location>
        <begin position="45"/>
        <end position="64"/>
    </location>
</feature>
<keyword evidence="4" id="KW-1185">Reference proteome</keyword>
<feature type="compositionally biased region" description="Low complexity" evidence="2">
    <location>
        <begin position="158"/>
        <end position="180"/>
    </location>
</feature>
<feature type="compositionally biased region" description="Basic residues" evidence="2">
    <location>
        <begin position="936"/>
        <end position="947"/>
    </location>
</feature>